<comment type="caution">
    <text evidence="3">The sequence shown here is derived from an EMBL/GenBank/DDBJ whole genome shotgun (WGS) entry which is preliminary data.</text>
</comment>
<keyword evidence="2" id="KW-0732">Signal</keyword>
<feature type="transmembrane region" description="Helical" evidence="1">
    <location>
        <begin position="156"/>
        <end position="181"/>
    </location>
</feature>
<keyword evidence="1" id="KW-0812">Transmembrane</keyword>
<reference evidence="3 4" key="1">
    <citation type="journal article" date="2014" name="Genome Biol. Evol.">
        <title>The genome of the myxosporean Thelohanellus kitauei shows adaptations to nutrient acquisition within its fish host.</title>
        <authorList>
            <person name="Yang Y."/>
            <person name="Xiong J."/>
            <person name="Zhou Z."/>
            <person name="Huo F."/>
            <person name="Miao W."/>
            <person name="Ran C."/>
            <person name="Liu Y."/>
            <person name="Zhang J."/>
            <person name="Feng J."/>
            <person name="Wang M."/>
            <person name="Wang M."/>
            <person name="Wang L."/>
            <person name="Yao B."/>
        </authorList>
    </citation>
    <scope>NUCLEOTIDE SEQUENCE [LARGE SCALE GENOMIC DNA]</scope>
    <source>
        <strain evidence="3">Wuqing</strain>
    </source>
</reference>
<feature type="signal peptide" evidence="2">
    <location>
        <begin position="1"/>
        <end position="18"/>
    </location>
</feature>
<name>A0A0C2J3X9_THEKT</name>
<evidence type="ECO:0000313" key="4">
    <source>
        <dbReference type="Proteomes" id="UP000031668"/>
    </source>
</evidence>
<dbReference type="EMBL" id="JWZT01001174">
    <property type="protein sequence ID" value="KII72554.1"/>
    <property type="molecule type" value="Genomic_DNA"/>
</dbReference>
<sequence>MLKFILLALILIEKEVRALNCELEKYDEFEEIVNYFRLRNYALGREFDGHMYPQNSVSEFKQLLEENDARVKYVQNIINSIKRKSADSRESINEDIEQNFQENIEIQKWLQNRFLRFLLQCYAKSEHALHPEQDENVTELKPLPPNPSTDTSKSKFGVVFLSLFAIVFFGSMIIYSTIFLIKPTLIRVPRFFQRQRLELK</sequence>
<feature type="chain" id="PRO_5002167451" evidence="2">
    <location>
        <begin position="19"/>
        <end position="200"/>
    </location>
</feature>
<evidence type="ECO:0000256" key="1">
    <source>
        <dbReference type="SAM" id="Phobius"/>
    </source>
</evidence>
<gene>
    <name evidence="3" type="ORF">RF11_10062</name>
</gene>
<evidence type="ECO:0000256" key="2">
    <source>
        <dbReference type="SAM" id="SignalP"/>
    </source>
</evidence>
<organism evidence="3 4">
    <name type="scientific">Thelohanellus kitauei</name>
    <name type="common">Myxosporean</name>
    <dbReference type="NCBI Taxonomy" id="669202"/>
    <lineage>
        <taxon>Eukaryota</taxon>
        <taxon>Metazoa</taxon>
        <taxon>Cnidaria</taxon>
        <taxon>Myxozoa</taxon>
        <taxon>Myxosporea</taxon>
        <taxon>Bivalvulida</taxon>
        <taxon>Platysporina</taxon>
        <taxon>Myxobolidae</taxon>
        <taxon>Thelohanellus</taxon>
    </lineage>
</organism>
<keyword evidence="1" id="KW-0472">Membrane</keyword>
<dbReference type="AlphaFoldDB" id="A0A0C2J3X9"/>
<accession>A0A0C2J3X9</accession>
<keyword evidence="4" id="KW-1185">Reference proteome</keyword>
<dbReference type="Proteomes" id="UP000031668">
    <property type="component" value="Unassembled WGS sequence"/>
</dbReference>
<proteinExistence type="predicted"/>
<keyword evidence="1" id="KW-1133">Transmembrane helix</keyword>
<evidence type="ECO:0000313" key="3">
    <source>
        <dbReference type="EMBL" id="KII72554.1"/>
    </source>
</evidence>
<protein>
    <submittedName>
        <fullName evidence="3">Uncharacterized protein</fullName>
    </submittedName>
</protein>